<comment type="subcellular location">
    <subcellularLocation>
        <location evidence="1">Membrane</location>
        <topology evidence="1">Multi-pass membrane protein</topology>
    </subcellularLocation>
</comment>
<accession>A0A849BZB0</accession>
<evidence type="ECO:0000256" key="2">
    <source>
        <dbReference type="ARBA" id="ARBA00022692"/>
    </source>
</evidence>
<proteinExistence type="predicted"/>
<evidence type="ECO:0000256" key="4">
    <source>
        <dbReference type="ARBA" id="ARBA00023136"/>
    </source>
</evidence>
<keyword evidence="2" id="KW-0812">Transmembrane</keyword>
<evidence type="ECO:0000256" key="5">
    <source>
        <dbReference type="SAM" id="Coils"/>
    </source>
</evidence>
<protein>
    <submittedName>
        <fullName evidence="6">DoxX family membrane protein</fullName>
    </submittedName>
</protein>
<dbReference type="EMBL" id="JABELX010000004">
    <property type="protein sequence ID" value="NNH70628.1"/>
    <property type="molecule type" value="Genomic_DNA"/>
</dbReference>
<evidence type="ECO:0000256" key="3">
    <source>
        <dbReference type="ARBA" id="ARBA00022989"/>
    </source>
</evidence>
<dbReference type="AlphaFoldDB" id="A0A849BZB0"/>
<feature type="coiled-coil region" evidence="5">
    <location>
        <begin position="228"/>
        <end position="259"/>
    </location>
</feature>
<name>A0A849BZB0_9NOCA</name>
<comment type="caution">
    <text evidence="6">The sequence shown here is derived from an EMBL/GenBank/DDBJ whole genome shotgun (WGS) entry which is preliminary data.</text>
</comment>
<keyword evidence="4" id="KW-0472">Membrane</keyword>
<organism evidence="6 7">
    <name type="scientific">Nocardia uniformis</name>
    <dbReference type="NCBI Taxonomy" id="53432"/>
    <lineage>
        <taxon>Bacteria</taxon>
        <taxon>Bacillati</taxon>
        <taxon>Actinomycetota</taxon>
        <taxon>Actinomycetes</taxon>
        <taxon>Mycobacteriales</taxon>
        <taxon>Nocardiaceae</taxon>
        <taxon>Nocardia</taxon>
    </lineage>
</organism>
<dbReference type="Proteomes" id="UP000586827">
    <property type="component" value="Unassembled WGS sequence"/>
</dbReference>
<evidence type="ECO:0000256" key="1">
    <source>
        <dbReference type="ARBA" id="ARBA00004141"/>
    </source>
</evidence>
<evidence type="ECO:0000313" key="7">
    <source>
        <dbReference type="Proteomes" id="UP000586827"/>
    </source>
</evidence>
<dbReference type="RefSeq" id="WP_067522580.1">
    <property type="nucleotide sequence ID" value="NZ_JABELX010000004.1"/>
</dbReference>
<evidence type="ECO:0000313" key="6">
    <source>
        <dbReference type="EMBL" id="NNH70628.1"/>
    </source>
</evidence>
<keyword evidence="3" id="KW-1133">Transmembrane helix</keyword>
<keyword evidence="7" id="KW-1185">Reference proteome</keyword>
<dbReference type="GO" id="GO:0016020">
    <property type="term" value="C:membrane"/>
    <property type="evidence" value="ECO:0007669"/>
    <property type="project" value="UniProtKB-SubCell"/>
</dbReference>
<keyword evidence="5" id="KW-0175">Coiled coil</keyword>
<gene>
    <name evidence="6" type="ORF">HLB23_12265</name>
</gene>
<sequence length="333" mass="34762">MLLRRLARPLLASAFVVDGVDTLMHPEHRVEAASTLLRRAGQTPGEPGTNKAADPALLVRVNAGAQVASGVLLALGRAPRAAALVLAATVIPAAVTEQDFWAEKDPERKTAKRAAFLKDVSLLGGLLIASADTEGKPSLGWRGRRAARNAAASVSAALPIGAASNGSTSEAVGERLHDTAVRARSLAGIAAAKGSEVAETAQAQGSKWAEIAKERGPEWAEAAQTKGMKAAERAQVRAAKAAERAQARAAKAAEQAQIRGAKAAEAAQVQAARLAEIAKERGPEWAEAAREREAELAQVVRERAPELSAAARKRGVHLMETVRDGIDARTPRS</sequence>
<dbReference type="Pfam" id="PF07681">
    <property type="entry name" value="DoxX"/>
    <property type="match status" value="1"/>
</dbReference>
<dbReference type="InterPro" id="IPR032808">
    <property type="entry name" value="DoxX"/>
</dbReference>
<reference evidence="6 7" key="1">
    <citation type="submission" date="2020-05" db="EMBL/GenBank/DDBJ databases">
        <title>MicrobeNet Type strains.</title>
        <authorList>
            <person name="Nicholson A.C."/>
        </authorList>
    </citation>
    <scope>NUCLEOTIDE SEQUENCE [LARGE SCALE GENOMIC DNA]</scope>
    <source>
        <strain evidence="6 7">JCM 3224</strain>
    </source>
</reference>